<proteinExistence type="predicted"/>
<reference evidence="2" key="1">
    <citation type="submission" date="2014-09" db="EMBL/GenBank/DDBJ databases">
        <title>Vibrio variabilis JCM 19239. (C206) whole genome shotgun sequence.</title>
        <authorList>
            <person name="Sawabe T."/>
            <person name="Meirelles P."/>
            <person name="Nakanishi M."/>
            <person name="Sayaka M."/>
            <person name="Hattori M."/>
            <person name="Ohkuma M."/>
        </authorList>
    </citation>
    <scope>NUCLEOTIDE SEQUENCE [LARGE SCALE GENOMIC DNA]</scope>
    <source>
        <strain evidence="2">JCM 19239</strain>
    </source>
</reference>
<organism evidence="1 2">
    <name type="scientific">Vibrio variabilis</name>
    <dbReference type="NCBI Taxonomy" id="990271"/>
    <lineage>
        <taxon>Bacteria</taxon>
        <taxon>Pseudomonadati</taxon>
        <taxon>Pseudomonadota</taxon>
        <taxon>Gammaproteobacteria</taxon>
        <taxon>Vibrionales</taxon>
        <taxon>Vibrionaceae</taxon>
        <taxon>Vibrio</taxon>
    </lineage>
</organism>
<dbReference type="EMBL" id="BBMS01000139">
    <property type="protein sequence ID" value="GAL31207.1"/>
    <property type="molecule type" value="Genomic_DNA"/>
</dbReference>
<reference evidence="2" key="2">
    <citation type="submission" date="2014-09" db="EMBL/GenBank/DDBJ databases">
        <authorList>
            <consortium name="NBRP consortium"/>
            <person name="Sawabe T."/>
            <person name="Meirelles P."/>
            <person name="Nakanishi M."/>
            <person name="Sayaka M."/>
            <person name="Hattori M."/>
            <person name="Ohkuma M."/>
        </authorList>
    </citation>
    <scope>NUCLEOTIDE SEQUENCE [LARGE SCALE GENOMIC DNA]</scope>
    <source>
        <strain evidence="2">JCM 19239</strain>
    </source>
</reference>
<gene>
    <name evidence="1" type="ORF">JCM19239_2566</name>
</gene>
<sequence length="48" mass="5662">MVENPRETKKLETVKSCYINDYGVEMKYSQSVVHAFVERYTNQSDLCK</sequence>
<comment type="caution">
    <text evidence="1">The sequence shown here is derived from an EMBL/GenBank/DDBJ whole genome shotgun (WGS) entry which is preliminary data.</text>
</comment>
<evidence type="ECO:0000313" key="1">
    <source>
        <dbReference type="EMBL" id="GAL31207.1"/>
    </source>
</evidence>
<protein>
    <submittedName>
        <fullName evidence="1">Uncharacterized protein</fullName>
    </submittedName>
</protein>
<keyword evidence="2" id="KW-1185">Reference proteome</keyword>
<name>A0ABQ0JR32_9VIBR</name>
<evidence type="ECO:0000313" key="2">
    <source>
        <dbReference type="Proteomes" id="UP000029223"/>
    </source>
</evidence>
<dbReference type="Proteomes" id="UP000029223">
    <property type="component" value="Unassembled WGS sequence"/>
</dbReference>
<accession>A0ABQ0JR32</accession>